<evidence type="ECO:0000313" key="2">
    <source>
        <dbReference type="Proteomes" id="UP000789366"/>
    </source>
</evidence>
<comment type="caution">
    <text evidence="1">The sequence shown here is derived from an EMBL/GenBank/DDBJ whole genome shotgun (WGS) entry which is preliminary data.</text>
</comment>
<reference evidence="1" key="1">
    <citation type="submission" date="2021-06" db="EMBL/GenBank/DDBJ databases">
        <authorList>
            <person name="Kallberg Y."/>
            <person name="Tangrot J."/>
            <person name="Rosling A."/>
        </authorList>
    </citation>
    <scope>NUCLEOTIDE SEQUENCE</scope>
    <source>
        <strain evidence="1">28 12/20/2015</strain>
    </source>
</reference>
<name>A0ACA9LP15_9GLOM</name>
<proteinExistence type="predicted"/>
<evidence type="ECO:0000313" key="1">
    <source>
        <dbReference type="EMBL" id="CAG8541896.1"/>
    </source>
</evidence>
<dbReference type="Proteomes" id="UP000789366">
    <property type="component" value="Unassembled WGS sequence"/>
</dbReference>
<accession>A0ACA9LP15</accession>
<protein>
    <submittedName>
        <fullName evidence="1">312_t:CDS:1</fullName>
    </submittedName>
</protein>
<sequence length="216" mass="25638">MTQVKILTKLKSRYELVDGIRAFNIFVTKETVMEEITDRYTGRKETKEVPKWEILIDPDHPKMKELVKSVIDLDHKEYSYEISFVDDGSVLDKNKRKRIFLEEKSNVYIDIKDKLYSEKIKELKKLNNLIPGEEKGKKFIDELETELNKKTERERDENEELTIEQLEEKLRRKQLEEKLKEKHRDSSILGVCQTCHVPIYHGEAIYTPRDYATEGS</sequence>
<gene>
    <name evidence="1" type="ORF">SPELUC_LOCUS4840</name>
</gene>
<keyword evidence="2" id="KW-1185">Reference proteome</keyword>
<dbReference type="EMBL" id="CAJVPW010004536">
    <property type="protein sequence ID" value="CAG8541896.1"/>
    <property type="molecule type" value="Genomic_DNA"/>
</dbReference>
<organism evidence="1 2">
    <name type="scientific">Cetraspora pellucida</name>
    <dbReference type="NCBI Taxonomy" id="1433469"/>
    <lineage>
        <taxon>Eukaryota</taxon>
        <taxon>Fungi</taxon>
        <taxon>Fungi incertae sedis</taxon>
        <taxon>Mucoromycota</taxon>
        <taxon>Glomeromycotina</taxon>
        <taxon>Glomeromycetes</taxon>
        <taxon>Diversisporales</taxon>
        <taxon>Gigasporaceae</taxon>
        <taxon>Cetraspora</taxon>
    </lineage>
</organism>